<dbReference type="EMBL" id="JAANER010000004">
    <property type="protein sequence ID" value="KAG9190135.1"/>
    <property type="molecule type" value="Genomic_DNA"/>
</dbReference>
<accession>A0AAD4FHM0</accession>
<gene>
    <name evidence="1" type="ORF">G6011_08223</name>
</gene>
<proteinExistence type="predicted"/>
<dbReference type="PANTHER" id="PTHR33112">
    <property type="entry name" value="DOMAIN PROTEIN, PUTATIVE-RELATED"/>
    <property type="match status" value="1"/>
</dbReference>
<keyword evidence="2" id="KW-1185">Reference proteome</keyword>
<dbReference type="AlphaFoldDB" id="A0AAD4FHM0"/>
<comment type="caution">
    <text evidence="1">The sequence shown here is derived from an EMBL/GenBank/DDBJ whole genome shotgun (WGS) entry which is preliminary data.</text>
</comment>
<protein>
    <submittedName>
        <fullName evidence="1">Uncharacterized protein</fullName>
    </submittedName>
</protein>
<evidence type="ECO:0000313" key="1">
    <source>
        <dbReference type="EMBL" id="KAG9190135.1"/>
    </source>
</evidence>
<dbReference type="PANTHER" id="PTHR33112:SF1">
    <property type="entry name" value="HETEROKARYON INCOMPATIBILITY DOMAIN-CONTAINING PROTEIN"/>
    <property type="match status" value="1"/>
</dbReference>
<reference evidence="1" key="1">
    <citation type="submission" date="2021-07" db="EMBL/GenBank/DDBJ databases">
        <title>Genome Resource of American Ginseng Black Spot Pathogen Alternaria panax.</title>
        <authorList>
            <person name="Qiu C."/>
            <person name="Wang W."/>
            <person name="Liu Z."/>
        </authorList>
    </citation>
    <scope>NUCLEOTIDE SEQUENCE</scope>
    <source>
        <strain evidence="1">BNCC115425</strain>
    </source>
</reference>
<sequence>MSLSLVSYVLGYNVGLWWIIWCSTPTQITWDYFANPQYSIILGQCNPWIRNGSTMCIVKGEQIKAEYVALSYQWGQTETLRNTIGVRERLLKPYSLSDQEFASKIPQTTQDDHVQLTAELYRMHRIYNSASFTIVAADGSDASYGLRGLEGLTAARKHPQMPIQLAGSEVPGADPLSYKSITFQEFHFSLRRSIFANDALEWHYEHGQMREDVIMELPKPGDHKFVRLSRQPTADQWLGTAMPTPSSMVDLVNTYNILNMSFPEDAFPAFAGVQSLFERLYQPGFLYELPEFWFDIVLCWTPAHVSRRVGRHEAASSGYSNRSSPQLPSWSWIGWAGSVHFPSDETLADGFTEPITKWYTLAHPTSLERRPINSAWYQYRSRTADGHLVTLPEGWKQCTDQERGIMFSHIRRPYAHYVYPFPVPEPSSANVNVSVPRTTYLFAQTTRAFLYGRQGHMNPDASRVQHPL</sequence>
<organism evidence="1 2">
    <name type="scientific">Alternaria panax</name>
    <dbReference type="NCBI Taxonomy" id="48097"/>
    <lineage>
        <taxon>Eukaryota</taxon>
        <taxon>Fungi</taxon>
        <taxon>Dikarya</taxon>
        <taxon>Ascomycota</taxon>
        <taxon>Pezizomycotina</taxon>
        <taxon>Dothideomycetes</taxon>
        <taxon>Pleosporomycetidae</taxon>
        <taxon>Pleosporales</taxon>
        <taxon>Pleosporineae</taxon>
        <taxon>Pleosporaceae</taxon>
        <taxon>Alternaria</taxon>
        <taxon>Alternaria sect. Panax</taxon>
    </lineage>
</organism>
<evidence type="ECO:0000313" key="2">
    <source>
        <dbReference type="Proteomes" id="UP001199106"/>
    </source>
</evidence>
<name>A0AAD4FHM0_9PLEO</name>
<dbReference type="Proteomes" id="UP001199106">
    <property type="component" value="Unassembled WGS sequence"/>
</dbReference>